<sequence>MELDRIEILLEKYFEGETSIAEENELKAYFSSADVAQHLEHYKAMFGYFSSAKEQKFEQQIPLKSKKLQVAWLSVAASVVILLGMFTFYNRNISQSEDLGTYNDPEKAFEETQKALNLLSKNVNVGVESMQYVNEYQQSKNLIFKN</sequence>
<organism evidence="3 5">
    <name type="scientific">Flavobacterium lindanitolerans</name>
    <dbReference type="NCBI Taxonomy" id="428988"/>
    <lineage>
        <taxon>Bacteria</taxon>
        <taxon>Pseudomonadati</taxon>
        <taxon>Bacteroidota</taxon>
        <taxon>Flavobacteriia</taxon>
        <taxon>Flavobacteriales</taxon>
        <taxon>Flavobacteriaceae</taxon>
        <taxon>Flavobacterium</taxon>
    </lineage>
</organism>
<dbReference type="EMBL" id="PJND01000011">
    <property type="protein sequence ID" value="PKW20129.1"/>
    <property type="molecule type" value="Genomic_DNA"/>
</dbReference>
<keyword evidence="1" id="KW-0472">Membrane</keyword>
<evidence type="ECO:0000313" key="5">
    <source>
        <dbReference type="Proteomes" id="UP000275027"/>
    </source>
</evidence>
<evidence type="ECO:0000256" key="1">
    <source>
        <dbReference type="SAM" id="Phobius"/>
    </source>
</evidence>
<gene>
    <name evidence="2" type="ORF">B0G92_3209</name>
    <name evidence="3" type="ORF">CLV50_3190</name>
</gene>
<evidence type="ECO:0000313" key="3">
    <source>
        <dbReference type="EMBL" id="RLJ23375.1"/>
    </source>
</evidence>
<comment type="caution">
    <text evidence="3">The sequence shown here is derived from an EMBL/GenBank/DDBJ whole genome shotgun (WGS) entry which is preliminary data.</text>
</comment>
<reference evidence="3 5" key="2">
    <citation type="submission" date="2018-10" db="EMBL/GenBank/DDBJ databases">
        <title>Genomic Encyclopedia of Archaeal and Bacterial Type Strains, Phase II (KMG-II): from individual species to whole genera.</title>
        <authorList>
            <person name="Goeker M."/>
        </authorList>
    </citation>
    <scope>NUCLEOTIDE SEQUENCE [LARGE SCALE GENOMIC DNA]</scope>
    <source>
        <strain evidence="3 5">DSM 21886</strain>
    </source>
</reference>
<reference evidence="2 4" key="1">
    <citation type="submission" date="2017-12" db="EMBL/GenBank/DDBJ databases">
        <title>Genomic Encyclopedia of Type Strains, Phase III (KMG-III): the genomes of soil and plant-associated and newly described type strains.</title>
        <authorList>
            <person name="Whitman W."/>
        </authorList>
    </citation>
    <scope>NUCLEOTIDE SEQUENCE [LARGE SCALE GENOMIC DNA]</scope>
    <source>
        <strain evidence="2 4">IP-10</strain>
    </source>
</reference>
<feature type="transmembrane region" description="Helical" evidence="1">
    <location>
        <begin position="70"/>
        <end position="89"/>
    </location>
</feature>
<proteinExistence type="predicted"/>
<dbReference type="Proteomes" id="UP000233767">
    <property type="component" value="Unassembled WGS sequence"/>
</dbReference>
<accession>A0A497U399</accession>
<protein>
    <submittedName>
        <fullName evidence="3">Uncharacterized protein</fullName>
    </submittedName>
</protein>
<dbReference type="AlphaFoldDB" id="A0A497U399"/>
<name>A0A497U399_9FLAO</name>
<dbReference type="EMBL" id="RCCB01000015">
    <property type="protein sequence ID" value="RLJ23375.1"/>
    <property type="molecule type" value="Genomic_DNA"/>
</dbReference>
<evidence type="ECO:0000313" key="4">
    <source>
        <dbReference type="Proteomes" id="UP000233767"/>
    </source>
</evidence>
<dbReference type="Proteomes" id="UP000275027">
    <property type="component" value="Unassembled WGS sequence"/>
</dbReference>
<keyword evidence="1" id="KW-0812">Transmembrane</keyword>
<dbReference type="RefSeq" id="WP_056072737.1">
    <property type="nucleotide sequence ID" value="NZ_CALHAS010000008.1"/>
</dbReference>
<keyword evidence="1" id="KW-1133">Transmembrane helix</keyword>
<keyword evidence="4" id="KW-1185">Reference proteome</keyword>
<evidence type="ECO:0000313" key="2">
    <source>
        <dbReference type="EMBL" id="PKW20129.1"/>
    </source>
</evidence>